<comment type="caution">
    <text evidence="4">The sequence shown here is derived from an EMBL/GenBank/DDBJ whole genome shotgun (WGS) entry which is preliminary data.</text>
</comment>
<protein>
    <recommendedName>
        <fullName evidence="6">YqaJ viral recombinase domain-containing protein</fullName>
    </recommendedName>
</protein>
<dbReference type="Pfam" id="PF09588">
    <property type="entry name" value="YqaJ"/>
    <property type="match status" value="1"/>
</dbReference>
<reference evidence="4 5" key="1">
    <citation type="submission" date="2022-12" db="EMBL/GenBank/DDBJ databases">
        <title>Chromosome-level genome of Tegillarca granosa.</title>
        <authorList>
            <person name="Kim J."/>
        </authorList>
    </citation>
    <scope>NUCLEOTIDE SEQUENCE [LARGE SCALE GENOMIC DNA]</scope>
    <source>
        <strain evidence="4">Teg-2019</strain>
        <tissue evidence="4">Adductor muscle</tissue>
    </source>
</reference>
<evidence type="ECO:0000259" key="2">
    <source>
        <dbReference type="Pfam" id="PF09588"/>
    </source>
</evidence>
<dbReference type="Gene3D" id="3.90.320.10">
    <property type="match status" value="1"/>
</dbReference>
<feature type="region of interest" description="Disordered" evidence="1">
    <location>
        <begin position="722"/>
        <end position="746"/>
    </location>
</feature>
<dbReference type="PANTHER" id="PTHR46609:SF8">
    <property type="entry name" value="YQAJ VIRAL RECOMBINASE DOMAIN-CONTAINING PROTEIN"/>
    <property type="match status" value="1"/>
</dbReference>
<sequence>MRKLPSLPPIKFLKEIRTNGLASDLSAECQGCRQTFRFETSPQLPMKNSNHYDINIRSVWGSMVTGSGVSNLNELMGTMNCPGMSQNTFSTIEEEIGEVRQDCVEEDLLAAGAEERTIAIRKGNFDQGVPCITVVADGGWSKRSHKHTYNALGGVRVQKLESFYILVLEINIVTYCLRSNLEKLVQENCKGKGRLTKAVRVKIVSAVRCSIRLRSQEDDRYKAIFKLEKDIRNSVHHVFGNHSNCVKPNDADNSSKDETISTKKQQEEDEENQSDNIPDVMDREYEIWKETKDIDKEEESRGNCNVNSILDTIMIRDISTLLDRVALKCTRLFGNFTTNLAESWMAIRSKFDGGKLYNRCNRGSWHARCYEGALRKNMGPQWATKVWEKTTSTAAGKFFKRTYEVRDQALTLSKQSQKRTGNRKRRWDRKMKGIQESTTKKAKKEYGSEALEAFGRMKEKKRLTASNFGLVIRRNPNIKVEKLVKQLVYPSFKGNKYTRKGLNDEIITIKEFTSRKEEENDPVTVQSVGLIIYEDKPFLAASPDGKVINKLGEIGLLEIKNLLHNKIETLNEAARRKDFCLQFINNRLHLKHQHQYYYQVQGQLNITKLPWLDFVVRTEKPYQLHIERIYRNEDLWFKTMLPKISAFYLKAILPELVAPSINTLSGIREPGNWSTTLPPHPPSINEDRAIDTKENMKSVDKSTEMSTQYSAVLMFKEEKAKTVKTSKNKRDRDSGSTSDPHIDAVDNIHPTSTITFKSTVSATDPKIRPQRQLKVKFVGRRIAHEWIEDEIKDVKKWYTGTVTGISSGRDGNPDAVYDVLYDGEDEVYSVDHLYEDYQSASLKFIDV</sequence>
<dbReference type="InterPro" id="IPR051703">
    <property type="entry name" value="NF-kappa-B_Signaling_Reg"/>
</dbReference>
<evidence type="ECO:0000313" key="5">
    <source>
        <dbReference type="Proteomes" id="UP001217089"/>
    </source>
</evidence>
<feature type="compositionally biased region" description="Basic and acidic residues" evidence="1">
    <location>
        <begin position="728"/>
        <end position="746"/>
    </location>
</feature>
<dbReference type="PANTHER" id="PTHR46609">
    <property type="entry name" value="EXONUCLEASE, PHAGE-TYPE/RECB, C-TERMINAL DOMAIN-CONTAINING PROTEIN"/>
    <property type="match status" value="1"/>
</dbReference>
<dbReference type="InterPro" id="IPR019080">
    <property type="entry name" value="YqaJ_viral_recombinase"/>
</dbReference>
<feature type="compositionally biased region" description="Basic and acidic residues" evidence="1">
    <location>
        <begin position="249"/>
        <end position="266"/>
    </location>
</feature>
<feature type="compositionally biased region" description="Basic residues" evidence="1">
    <location>
        <begin position="416"/>
        <end position="429"/>
    </location>
</feature>
<feature type="domain" description="YqaJ viral recombinase" evidence="2">
    <location>
        <begin position="460"/>
        <end position="608"/>
    </location>
</feature>
<feature type="domain" description="Mutator-like transposase" evidence="3">
    <location>
        <begin position="12"/>
        <end position="155"/>
    </location>
</feature>
<gene>
    <name evidence="4" type="ORF">KUTeg_014285</name>
</gene>
<evidence type="ECO:0008006" key="6">
    <source>
        <dbReference type="Google" id="ProtNLM"/>
    </source>
</evidence>
<feature type="region of interest" description="Disordered" evidence="1">
    <location>
        <begin position="242"/>
        <end position="277"/>
    </location>
</feature>
<organism evidence="4 5">
    <name type="scientific">Tegillarca granosa</name>
    <name type="common">Malaysian cockle</name>
    <name type="synonym">Anadara granosa</name>
    <dbReference type="NCBI Taxonomy" id="220873"/>
    <lineage>
        <taxon>Eukaryota</taxon>
        <taxon>Metazoa</taxon>
        <taxon>Spiralia</taxon>
        <taxon>Lophotrochozoa</taxon>
        <taxon>Mollusca</taxon>
        <taxon>Bivalvia</taxon>
        <taxon>Autobranchia</taxon>
        <taxon>Pteriomorphia</taxon>
        <taxon>Arcoida</taxon>
        <taxon>Arcoidea</taxon>
        <taxon>Arcidae</taxon>
        <taxon>Tegillarca</taxon>
    </lineage>
</organism>
<evidence type="ECO:0000259" key="3">
    <source>
        <dbReference type="Pfam" id="PF20700"/>
    </source>
</evidence>
<dbReference type="SUPFAM" id="SSF52980">
    <property type="entry name" value="Restriction endonuclease-like"/>
    <property type="match status" value="1"/>
</dbReference>
<dbReference type="InterPro" id="IPR011604">
    <property type="entry name" value="PDDEXK-like_dom_sf"/>
</dbReference>
<dbReference type="CDD" id="cd22343">
    <property type="entry name" value="PDDEXK_lambda_exonuclease-like"/>
    <property type="match status" value="1"/>
</dbReference>
<evidence type="ECO:0000313" key="4">
    <source>
        <dbReference type="EMBL" id="KAJ8309411.1"/>
    </source>
</evidence>
<proteinExistence type="predicted"/>
<accession>A0ABQ9EW55</accession>
<dbReference type="EMBL" id="JARBDR010000657">
    <property type="protein sequence ID" value="KAJ8309411.1"/>
    <property type="molecule type" value="Genomic_DNA"/>
</dbReference>
<dbReference type="Pfam" id="PF20700">
    <property type="entry name" value="Mutator"/>
    <property type="match status" value="1"/>
</dbReference>
<keyword evidence="5" id="KW-1185">Reference proteome</keyword>
<dbReference type="InterPro" id="IPR011335">
    <property type="entry name" value="Restrct_endonuc-II-like"/>
</dbReference>
<name>A0ABQ9EW55_TEGGR</name>
<dbReference type="Proteomes" id="UP001217089">
    <property type="component" value="Unassembled WGS sequence"/>
</dbReference>
<feature type="region of interest" description="Disordered" evidence="1">
    <location>
        <begin position="414"/>
        <end position="442"/>
    </location>
</feature>
<evidence type="ECO:0000256" key="1">
    <source>
        <dbReference type="SAM" id="MobiDB-lite"/>
    </source>
</evidence>
<dbReference type="InterPro" id="IPR049012">
    <property type="entry name" value="Mutator_transp_dom"/>
</dbReference>